<organism evidence="1 2">
    <name type="scientific">Amanita muscaria (strain Koide BX008)</name>
    <dbReference type="NCBI Taxonomy" id="946122"/>
    <lineage>
        <taxon>Eukaryota</taxon>
        <taxon>Fungi</taxon>
        <taxon>Dikarya</taxon>
        <taxon>Basidiomycota</taxon>
        <taxon>Agaricomycotina</taxon>
        <taxon>Agaricomycetes</taxon>
        <taxon>Agaricomycetidae</taxon>
        <taxon>Agaricales</taxon>
        <taxon>Pluteineae</taxon>
        <taxon>Amanitaceae</taxon>
        <taxon>Amanita</taxon>
    </lineage>
</organism>
<proteinExistence type="predicted"/>
<dbReference type="Proteomes" id="UP000054549">
    <property type="component" value="Unassembled WGS sequence"/>
</dbReference>
<evidence type="ECO:0000313" key="2">
    <source>
        <dbReference type="Proteomes" id="UP000054549"/>
    </source>
</evidence>
<dbReference type="EMBL" id="KN818260">
    <property type="protein sequence ID" value="KIL63387.1"/>
    <property type="molecule type" value="Genomic_DNA"/>
</dbReference>
<evidence type="ECO:0000313" key="1">
    <source>
        <dbReference type="EMBL" id="KIL63387.1"/>
    </source>
</evidence>
<name>A0A0C2WP29_AMAMK</name>
<dbReference type="HOGENOM" id="CLU_2903728_0_0_1"/>
<reference evidence="1 2" key="1">
    <citation type="submission" date="2014-04" db="EMBL/GenBank/DDBJ databases">
        <title>Evolutionary Origins and Diversification of the Mycorrhizal Mutualists.</title>
        <authorList>
            <consortium name="DOE Joint Genome Institute"/>
            <consortium name="Mycorrhizal Genomics Consortium"/>
            <person name="Kohler A."/>
            <person name="Kuo A."/>
            <person name="Nagy L.G."/>
            <person name="Floudas D."/>
            <person name="Copeland A."/>
            <person name="Barry K.W."/>
            <person name="Cichocki N."/>
            <person name="Veneault-Fourrey C."/>
            <person name="LaButti K."/>
            <person name="Lindquist E.A."/>
            <person name="Lipzen A."/>
            <person name="Lundell T."/>
            <person name="Morin E."/>
            <person name="Murat C."/>
            <person name="Riley R."/>
            <person name="Ohm R."/>
            <person name="Sun H."/>
            <person name="Tunlid A."/>
            <person name="Henrissat B."/>
            <person name="Grigoriev I.V."/>
            <person name="Hibbett D.S."/>
            <person name="Martin F."/>
        </authorList>
    </citation>
    <scope>NUCLEOTIDE SEQUENCE [LARGE SCALE GENOMIC DNA]</scope>
    <source>
        <strain evidence="1 2">Koide BX008</strain>
    </source>
</reference>
<dbReference type="InParanoid" id="A0A0C2WP29"/>
<accession>A0A0C2WP29</accession>
<sequence>MAFKSRAGQVVTAFCTSVGFSQKHSDCVDPRKVKTLCQVELTGIKVGQHQCKAMSTKRPSQL</sequence>
<keyword evidence="2" id="KW-1185">Reference proteome</keyword>
<dbReference type="AlphaFoldDB" id="A0A0C2WP29"/>
<protein>
    <submittedName>
        <fullName evidence="1">Uncharacterized protein</fullName>
    </submittedName>
</protein>
<gene>
    <name evidence="1" type="ORF">M378DRAFT_164697</name>
</gene>